<evidence type="ECO:0000256" key="3">
    <source>
        <dbReference type="ARBA" id="ARBA00022692"/>
    </source>
</evidence>
<comment type="caution">
    <text evidence="7">The sequence shown here is derived from an EMBL/GenBank/DDBJ whole genome shotgun (WGS) entry which is preliminary data.</text>
</comment>
<dbReference type="PANTHER" id="PTHR12668">
    <property type="entry name" value="TRANSMEMBRANE PROTEIN 14, 15"/>
    <property type="match status" value="1"/>
</dbReference>
<evidence type="ECO:0000256" key="2">
    <source>
        <dbReference type="ARBA" id="ARBA00007590"/>
    </source>
</evidence>
<dbReference type="AlphaFoldDB" id="A0A833WW58"/>
<feature type="transmembrane region" description="Helical" evidence="6">
    <location>
        <begin position="66"/>
        <end position="87"/>
    </location>
</feature>
<keyword evidence="5 6" id="KW-0472">Membrane</keyword>
<dbReference type="Gene3D" id="1.10.10.1740">
    <property type="entry name" value="Transmembrane protein 14-like"/>
    <property type="match status" value="1"/>
</dbReference>
<evidence type="ECO:0000256" key="6">
    <source>
        <dbReference type="SAM" id="Phobius"/>
    </source>
</evidence>
<evidence type="ECO:0000256" key="1">
    <source>
        <dbReference type="ARBA" id="ARBA00004370"/>
    </source>
</evidence>
<dbReference type="InterPro" id="IPR005349">
    <property type="entry name" value="TMEM14"/>
</dbReference>
<dbReference type="InterPro" id="IPR044890">
    <property type="entry name" value="TMEM14_sf"/>
</dbReference>
<feature type="transmembrane region" description="Helical" evidence="6">
    <location>
        <begin position="35"/>
        <end position="60"/>
    </location>
</feature>
<name>A0A833WW58_PHYIN</name>
<dbReference type="EMBL" id="WSZM01000166">
    <property type="protein sequence ID" value="KAF4039786.1"/>
    <property type="molecule type" value="Genomic_DNA"/>
</dbReference>
<organism evidence="7 8">
    <name type="scientific">Phytophthora infestans</name>
    <name type="common">Potato late blight agent</name>
    <name type="synonym">Botrytis infestans</name>
    <dbReference type="NCBI Taxonomy" id="4787"/>
    <lineage>
        <taxon>Eukaryota</taxon>
        <taxon>Sar</taxon>
        <taxon>Stramenopiles</taxon>
        <taxon>Oomycota</taxon>
        <taxon>Peronosporomycetes</taxon>
        <taxon>Peronosporales</taxon>
        <taxon>Peronosporaceae</taxon>
        <taxon>Phytophthora</taxon>
    </lineage>
</organism>
<dbReference type="Proteomes" id="UP000602510">
    <property type="component" value="Unassembled WGS sequence"/>
</dbReference>
<feature type="transmembrane region" description="Helical" evidence="6">
    <location>
        <begin position="99"/>
        <end position="119"/>
    </location>
</feature>
<feature type="transmembrane region" description="Helical" evidence="6">
    <location>
        <begin position="6"/>
        <end position="23"/>
    </location>
</feature>
<comment type="similarity">
    <text evidence="2">Belongs to the TMEM14 family.</text>
</comment>
<dbReference type="GO" id="GO:0016020">
    <property type="term" value="C:membrane"/>
    <property type="evidence" value="ECO:0007669"/>
    <property type="project" value="UniProtKB-SubCell"/>
</dbReference>
<dbReference type="PANTHER" id="PTHR12668:SF43">
    <property type="entry name" value="TRANSMEMBRANE PROTEIN 14 HOMOLOG"/>
    <property type="match status" value="1"/>
</dbReference>
<keyword evidence="8" id="KW-1185">Reference proteome</keyword>
<proteinExistence type="inferred from homology"/>
<comment type="subcellular location">
    <subcellularLocation>
        <location evidence="1">Membrane</location>
    </subcellularLocation>
</comment>
<protein>
    <submittedName>
        <fullName evidence="7">Transmembrane proteins 14C</fullName>
    </submittedName>
</protein>
<evidence type="ECO:0000313" key="8">
    <source>
        <dbReference type="Proteomes" id="UP000602510"/>
    </source>
</evidence>
<keyword evidence="3 6" id="KW-0812">Transmembrane</keyword>
<keyword evidence="4 6" id="KW-1133">Transmembrane helix</keyword>
<sequence>MRSPATTTHTPFFISVVVTHLYISGLQTRSKTYAIVLYLHSGGVYLQYGMLLGLGGLIGFVNSGSMMSLAAGGLSGAFLSFVGYCSYNEYTQSPVTSKLWPAISLAVSAPLTVVMANRYNKTNAFFPSGFVSAYSAGMTIFYVWILTKKSKPQYKKKA</sequence>
<reference evidence="7" key="1">
    <citation type="submission" date="2020-04" db="EMBL/GenBank/DDBJ databases">
        <title>Hybrid Assembly of Korean Phytophthora infestans isolates.</title>
        <authorList>
            <person name="Prokchorchik M."/>
            <person name="Lee Y."/>
            <person name="Seo J."/>
            <person name="Cho J.-H."/>
            <person name="Park Y.-E."/>
            <person name="Jang D.-C."/>
            <person name="Im J.-S."/>
            <person name="Choi J.-G."/>
            <person name="Park H.-J."/>
            <person name="Lee G.-B."/>
            <person name="Lee Y.-G."/>
            <person name="Hong S.-Y."/>
            <person name="Cho K."/>
            <person name="Sohn K.H."/>
        </authorList>
    </citation>
    <scope>NUCLEOTIDE SEQUENCE</scope>
    <source>
        <strain evidence="7">KR_1_A1</strain>
    </source>
</reference>
<evidence type="ECO:0000256" key="4">
    <source>
        <dbReference type="ARBA" id="ARBA00022989"/>
    </source>
</evidence>
<dbReference type="Pfam" id="PF03647">
    <property type="entry name" value="Tmemb_14"/>
    <property type="match status" value="1"/>
</dbReference>
<feature type="transmembrane region" description="Helical" evidence="6">
    <location>
        <begin position="125"/>
        <end position="147"/>
    </location>
</feature>
<accession>A0A833WW58</accession>
<gene>
    <name evidence="7" type="ORF">GN244_ATG08071</name>
</gene>
<evidence type="ECO:0000256" key="5">
    <source>
        <dbReference type="ARBA" id="ARBA00023136"/>
    </source>
</evidence>
<evidence type="ECO:0000313" key="7">
    <source>
        <dbReference type="EMBL" id="KAF4039786.1"/>
    </source>
</evidence>